<dbReference type="PROSITE" id="PS51257">
    <property type="entry name" value="PROKAR_LIPOPROTEIN"/>
    <property type="match status" value="1"/>
</dbReference>
<dbReference type="GO" id="GO:0097363">
    <property type="term" value="F:protein O-acetylglucosaminyltransferase activity"/>
    <property type="evidence" value="ECO:0007669"/>
    <property type="project" value="TreeGrafter"/>
</dbReference>
<feature type="repeat" description="TPR" evidence="3">
    <location>
        <begin position="30"/>
        <end position="63"/>
    </location>
</feature>
<reference evidence="5" key="1">
    <citation type="submission" date="2020-10" db="EMBL/GenBank/DDBJ databases">
        <authorList>
            <person name="Castelo-Branco R."/>
            <person name="Eusebio N."/>
            <person name="Adriana R."/>
            <person name="Vieira A."/>
            <person name="Brugerolle De Fraissinette N."/>
            <person name="Rezende De Castro R."/>
            <person name="Schneider M.P."/>
            <person name="Vasconcelos V."/>
            <person name="Leao P.N."/>
        </authorList>
    </citation>
    <scope>NUCLEOTIDE SEQUENCE</scope>
    <source>
        <strain evidence="5">LEGE 06105</strain>
    </source>
</reference>
<dbReference type="InterPro" id="IPR011990">
    <property type="entry name" value="TPR-like_helical_dom_sf"/>
</dbReference>
<name>A0A8J7EZS1_9CYAN</name>
<sequence length="230" mass="25718">MITIKKIILSLLISSACLTLNQPACTAKSAGEYRLQGLKFRQQGRYNEAIAAMEKSVELEPENISGRVNLGWTLHLAGRQNTAAQTLWQTIYQKPSFVPAYNALGIVYLVDGNLPAAVLVHSWAAFFKPDNEIAFYNLSLALHRLEIYPLAITTANRAAILEPNNPHPLVAAAISYWDNEDKNLAQQMYHRAINLDGRYNQIPFLNHLQKAAFTPEQINTTKDILSSLKN</sequence>
<evidence type="ECO:0000256" key="3">
    <source>
        <dbReference type="PROSITE-ProRule" id="PRU00339"/>
    </source>
</evidence>
<dbReference type="Proteomes" id="UP000620559">
    <property type="component" value="Unassembled WGS sequence"/>
</dbReference>
<feature type="signal peptide" evidence="4">
    <location>
        <begin position="1"/>
        <end position="21"/>
    </location>
</feature>
<evidence type="ECO:0000256" key="1">
    <source>
        <dbReference type="ARBA" id="ARBA00022737"/>
    </source>
</evidence>
<keyword evidence="6" id="KW-1185">Reference proteome</keyword>
<dbReference type="Pfam" id="PF07719">
    <property type="entry name" value="TPR_2"/>
    <property type="match status" value="1"/>
</dbReference>
<dbReference type="SMART" id="SM00028">
    <property type="entry name" value="TPR"/>
    <property type="match status" value="5"/>
</dbReference>
<keyword evidence="4" id="KW-0732">Signal</keyword>
<evidence type="ECO:0000256" key="4">
    <source>
        <dbReference type="SAM" id="SignalP"/>
    </source>
</evidence>
<dbReference type="PANTHER" id="PTHR44366">
    <property type="entry name" value="UDP-N-ACETYLGLUCOSAMINE--PEPTIDE N-ACETYLGLUCOSAMINYLTRANSFERASE 110 KDA SUBUNIT"/>
    <property type="match status" value="1"/>
</dbReference>
<proteinExistence type="predicted"/>
<keyword evidence="1" id="KW-0677">Repeat</keyword>
<gene>
    <name evidence="5" type="ORF">IQ247_04160</name>
</gene>
<dbReference type="InterPro" id="IPR013105">
    <property type="entry name" value="TPR_2"/>
</dbReference>
<dbReference type="AlphaFoldDB" id="A0A8J7EZS1"/>
<dbReference type="RefSeq" id="WP_193917363.1">
    <property type="nucleotide sequence ID" value="NZ_JADEWL010000008.1"/>
</dbReference>
<dbReference type="Gene3D" id="1.25.40.10">
    <property type="entry name" value="Tetratricopeptide repeat domain"/>
    <property type="match status" value="2"/>
</dbReference>
<feature type="chain" id="PRO_5035210755" evidence="4">
    <location>
        <begin position="22"/>
        <end position="230"/>
    </location>
</feature>
<evidence type="ECO:0000313" key="5">
    <source>
        <dbReference type="EMBL" id="MBE9211922.1"/>
    </source>
</evidence>
<keyword evidence="2 3" id="KW-0802">TPR repeat</keyword>
<dbReference type="InterPro" id="IPR037919">
    <property type="entry name" value="OGT"/>
</dbReference>
<accession>A0A8J7EZS1</accession>
<dbReference type="PANTHER" id="PTHR44366:SF1">
    <property type="entry name" value="UDP-N-ACETYLGLUCOSAMINE--PEPTIDE N-ACETYLGLUCOSAMINYLTRANSFERASE 110 KDA SUBUNIT"/>
    <property type="match status" value="1"/>
</dbReference>
<dbReference type="EMBL" id="JADEWL010000008">
    <property type="protein sequence ID" value="MBE9211922.1"/>
    <property type="molecule type" value="Genomic_DNA"/>
</dbReference>
<dbReference type="InterPro" id="IPR019734">
    <property type="entry name" value="TPR_rpt"/>
</dbReference>
<evidence type="ECO:0000256" key="2">
    <source>
        <dbReference type="ARBA" id="ARBA00022803"/>
    </source>
</evidence>
<comment type="caution">
    <text evidence="5">The sequence shown here is derived from an EMBL/GenBank/DDBJ whole genome shotgun (WGS) entry which is preliminary data.</text>
</comment>
<dbReference type="SUPFAM" id="SSF48452">
    <property type="entry name" value="TPR-like"/>
    <property type="match status" value="1"/>
</dbReference>
<dbReference type="GO" id="GO:0006493">
    <property type="term" value="P:protein O-linked glycosylation"/>
    <property type="evidence" value="ECO:0007669"/>
    <property type="project" value="InterPro"/>
</dbReference>
<protein>
    <submittedName>
        <fullName evidence="5">Tetratricopeptide repeat protein</fullName>
    </submittedName>
</protein>
<evidence type="ECO:0000313" key="6">
    <source>
        <dbReference type="Proteomes" id="UP000620559"/>
    </source>
</evidence>
<dbReference type="PROSITE" id="PS50005">
    <property type="entry name" value="TPR"/>
    <property type="match status" value="1"/>
</dbReference>
<organism evidence="5 6">
    <name type="scientific">Plectonema cf. radiosum LEGE 06105</name>
    <dbReference type="NCBI Taxonomy" id="945769"/>
    <lineage>
        <taxon>Bacteria</taxon>
        <taxon>Bacillati</taxon>
        <taxon>Cyanobacteriota</taxon>
        <taxon>Cyanophyceae</taxon>
        <taxon>Oscillatoriophycideae</taxon>
        <taxon>Oscillatoriales</taxon>
        <taxon>Microcoleaceae</taxon>
        <taxon>Plectonema</taxon>
    </lineage>
</organism>